<evidence type="ECO:0000313" key="1">
    <source>
        <dbReference type="Proteomes" id="UP000095286"/>
    </source>
</evidence>
<evidence type="ECO:0000313" key="2">
    <source>
        <dbReference type="WBParaSite" id="RSKR_0001176100.1"/>
    </source>
</evidence>
<accession>A0AC35UHN0</accession>
<reference evidence="2" key="1">
    <citation type="submission" date="2016-11" db="UniProtKB">
        <authorList>
            <consortium name="WormBaseParasite"/>
        </authorList>
    </citation>
    <scope>IDENTIFICATION</scope>
    <source>
        <strain evidence="2">KR3021</strain>
    </source>
</reference>
<name>A0AC35UHN0_9BILA</name>
<organism evidence="1 2">
    <name type="scientific">Rhabditophanes sp. KR3021</name>
    <dbReference type="NCBI Taxonomy" id="114890"/>
    <lineage>
        <taxon>Eukaryota</taxon>
        <taxon>Metazoa</taxon>
        <taxon>Ecdysozoa</taxon>
        <taxon>Nematoda</taxon>
        <taxon>Chromadorea</taxon>
        <taxon>Rhabditida</taxon>
        <taxon>Tylenchina</taxon>
        <taxon>Panagrolaimomorpha</taxon>
        <taxon>Strongyloidoidea</taxon>
        <taxon>Alloionematidae</taxon>
        <taxon>Rhabditophanes</taxon>
    </lineage>
</organism>
<sequence length="219" mass="24423">MTSETGSKWLLYSAVAGAAVLTTAAVLDYIRRSDPEYKKKLRERRKNETVSGGCNIQLPKINLKDAAAVQDFFIQEVQRGEELMASGNITEGVEHIAMAVNLCGYPQQLLQVFQQTFPPDQFDLLLERIPITREVVRQLLSETEGDVQDVTEEEKAKEVSKSEESKEEISTPLLEGSFGTITPLGDGTFSLVDEKELKEPLSGNETPEKIEFVDEQILD</sequence>
<proteinExistence type="predicted"/>
<protein>
    <submittedName>
        <fullName evidence="2">Mitochondrial import receptor subunit TOM20 homolog</fullName>
    </submittedName>
</protein>
<dbReference type="Proteomes" id="UP000095286">
    <property type="component" value="Unplaced"/>
</dbReference>
<dbReference type="WBParaSite" id="RSKR_0001176100.1">
    <property type="protein sequence ID" value="RSKR_0001176100.1"/>
    <property type="gene ID" value="RSKR_0001176100"/>
</dbReference>